<name>A0ACC0LA11_RHOML</name>
<sequence>MGLPLGVLFLGFEYFLDVGVLIWGGKALDCIIEGLGAAVAEAVGVGGFLVFGDEGLTCSGFYLLSDHFTQGRPRHGRSGSGRNISNGALKVAFASISAMAEIFHTIDQDVNQVT</sequence>
<organism evidence="1 2">
    <name type="scientific">Rhododendron molle</name>
    <name type="common">Chinese azalea</name>
    <name type="synonym">Azalea mollis</name>
    <dbReference type="NCBI Taxonomy" id="49168"/>
    <lineage>
        <taxon>Eukaryota</taxon>
        <taxon>Viridiplantae</taxon>
        <taxon>Streptophyta</taxon>
        <taxon>Embryophyta</taxon>
        <taxon>Tracheophyta</taxon>
        <taxon>Spermatophyta</taxon>
        <taxon>Magnoliopsida</taxon>
        <taxon>eudicotyledons</taxon>
        <taxon>Gunneridae</taxon>
        <taxon>Pentapetalae</taxon>
        <taxon>asterids</taxon>
        <taxon>Ericales</taxon>
        <taxon>Ericaceae</taxon>
        <taxon>Ericoideae</taxon>
        <taxon>Rhodoreae</taxon>
        <taxon>Rhododendron</taxon>
    </lineage>
</organism>
<evidence type="ECO:0000313" key="1">
    <source>
        <dbReference type="EMBL" id="KAI8525244.1"/>
    </source>
</evidence>
<reference evidence="1" key="1">
    <citation type="submission" date="2022-02" db="EMBL/GenBank/DDBJ databases">
        <title>Plant Genome Project.</title>
        <authorList>
            <person name="Zhang R.-G."/>
        </authorList>
    </citation>
    <scope>NUCLEOTIDE SEQUENCE</scope>
    <source>
        <strain evidence="1">AT1</strain>
    </source>
</reference>
<dbReference type="EMBL" id="CM046400">
    <property type="protein sequence ID" value="KAI8525244.1"/>
    <property type="molecule type" value="Genomic_DNA"/>
</dbReference>
<dbReference type="Proteomes" id="UP001062846">
    <property type="component" value="Chromosome 13"/>
</dbReference>
<accession>A0ACC0LA11</accession>
<proteinExistence type="predicted"/>
<evidence type="ECO:0000313" key="2">
    <source>
        <dbReference type="Proteomes" id="UP001062846"/>
    </source>
</evidence>
<keyword evidence="2" id="KW-1185">Reference proteome</keyword>
<comment type="caution">
    <text evidence="1">The sequence shown here is derived from an EMBL/GenBank/DDBJ whole genome shotgun (WGS) entry which is preliminary data.</text>
</comment>
<gene>
    <name evidence="1" type="ORF">RHMOL_Rhmol13G0215100</name>
</gene>
<protein>
    <submittedName>
        <fullName evidence="1">Uncharacterized protein</fullName>
    </submittedName>
</protein>